<evidence type="ECO:0000313" key="3">
    <source>
        <dbReference type="Proteomes" id="UP000573603"/>
    </source>
</evidence>
<name>A0A8H4YTV2_9HYPO</name>
<dbReference type="Proteomes" id="UP000573603">
    <property type="component" value="Unassembled WGS sequence"/>
</dbReference>
<feature type="compositionally biased region" description="Basic and acidic residues" evidence="1">
    <location>
        <begin position="82"/>
        <end position="133"/>
    </location>
</feature>
<keyword evidence="3" id="KW-1185">Reference proteome</keyword>
<sequence length="154" mass="18076">METTTATGVGKRTEMRTGKIDTRMETTTATGVGKGTEIVVTKGRKDKGRKDQHRDRDCRDRNRDREREKNFGQYVNYRTQMAKREKDKDWEDGRDRDREQDRDRGSKHSSRRESIDTRDAKPISSPRGHDMKVTMRSGGHVWSQNMFDQSMEFM</sequence>
<evidence type="ECO:0000313" key="2">
    <source>
        <dbReference type="EMBL" id="KAF5234249.1"/>
    </source>
</evidence>
<dbReference type="EMBL" id="JABEVY010000389">
    <property type="protein sequence ID" value="KAF5234249.1"/>
    <property type="molecule type" value="Genomic_DNA"/>
</dbReference>
<protein>
    <submittedName>
        <fullName evidence="2">Uncharacterized protein</fullName>
    </submittedName>
</protein>
<proteinExistence type="predicted"/>
<dbReference type="AlphaFoldDB" id="A0A8H4YTV2"/>
<evidence type="ECO:0000256" key="1">
    <source>
        <dbReference type="SAM" id="MobiDB-lite"/>
    </source>
</evidence>
<comment type="caution">
    <text evidence="2">The sequence shown here is derived from an EMBL/GenBank/DDBJ whole genome shotgun (WGS) entry which is preliminary data.</text>
</comment>
<accession>A0A8H4YTV2</accession>
<feature type="compositionally biased region" description="Basic and acidic residues" evidence="1">
    <location>
        <begin position="48"/>
        <end position="70"/>
    </location>
</feature>
<gene>
    <name evidence="2" type="ORF">FANTH_12209</name>
</gene>
<organism evidence="2 3">
    <name type="scientific">Fusarium anthophilum</name>
    <dbReference type="NCBI Taxonomy" id="48485"/>
    <lineage>
        <taxon>Eukaryota</taxon>
        <taxon>Fungi</taxon>
        <taxon>Dikarya</taxon>
        <taxon>Ascomycota</taxon>
        <taxon>Pezizomycotina</taxon>
        <taxon>Sordariomycetes</taxon>
        <taxon>Hypocreomycetidae</taxon>
        <taxon>Hypocreales</taxon>
        <taxon>Nectriaceae</taxon>
        <taxon>Fusarium</taxon>
        <taxon>Fusarium fujikuroi species complex</taxon>
    </lineage>
</organism>
<feature type="region of interest" description="Disordered" evidence="1">
    <location>
        <begin position="1"/>
        <end position="134"/>
    </location>
</feature>
<feature type="compositionally biased region" description="Basic and acidic residues" evidence="1">
    <location>
        <begin position="11"/>
        <end position="24"/>
    </location>
</feature>
<reference evidence="2 3" key="1">
    <citation type="journal article" date="2020" name="BMC Genomics">
        <title>Correction to: Identification and distribution of gene clusters required for synthesis of sphingolipid metabolism inhibitors in diverse species of the filamentous fungus Fusarium.</title>
        <authorList>
            <person name="Kim H.S."/>
            <person name="Lohmar J.M."/>
            <person name="Busman M."/>
            <person name="Brown D.W."/>
            <person name="Naumann T.A."/>
            <person name="Divon H.H."/>
            <person name="Lysoe E."/>
            <person name="Uhlig S."/>
            <person name="Proctor R.H."/>
        </authorList>
    </citation>
    <scope>NUCLEOTIDE SEQUENCE [LARGE SCALE GENOMIC DNA]</scope>
    <source>
        <strain evidence="2 3">NRRL 25214</strain>
    </source>
</reference>